<feature type="compositionally biased region" description="Pro residues" evidence="1">
    <location>
        <begin position="245"/>
        <end position="254"/>
    </location>
</feature>
<reference evidence="3 4" key="2">
    <citation type="journal article" date="2021" name="Int. J. Syst. Evol. Microbiol.">
        <title>Isolation and Polyphasic Characterization of Desulfuromonas versatilis sp. Nov., an Electrogenic Bacteria Capable of Versatile Metabolism Isolated from a Graphene Oxide-Reducing Enrichment Culture.</title>
        <authorList>
            <person name="Xie L."/>
            <person name="Yoshida N."/>
            <person name="Ishii S."/>
            <person name="Meng L."/>
        </authorList>
    </citation>
    <scope>NUCLEOTIDE SEQUENCE [LARGE SCALE GENOMIC DNA]</scope>
    <source>
        <strain evidence="3 4">NIT-T3</strain>
    </source>
</reference>
<dbReference type="EMBL" id="AP024355">
    <property type="protein sequence ID" value="BCR05819.1"/>
    <property type="molecule type" value="Genomic_DNA"/>
</dbReference>
<organism evidence="3 4">
    <name type="scientific">Desulfuromonas versatilis</name>
    <dbReference type="NCBI Taxonomy" id="2802975"/>
    <lineage>
        <taxon>Bacteria</taxon>
        <taxon>Pseudomonadati</taxon>
        <taxon>Thermodesulfobacteriota</taxon>
        <taxon>Desulfuromonadia</taxon>
        <taxon>Desulfuromonadales</taxon>
        <taxon>Desulfuromonadaceae</taxon>
        <taxon>Desulfuromonas</taxon>
    </lineage>
</organism>
<dbReference type="InterPro" id="IPR013783">
    <property type="entry name" value="Ig-like_fold"/>
</dbReference>
<accession>A0ABM8HYD2</accession>
<dbReference type="Gene3D" id="2.60.40.10">
    <property type="entry name" value="Immunoglobulins"/>
    <property type="match status" value="2"/>
</dbReference>
<feature type="region of interest" description="Disordered" evidence="1">
    <location>
        <begin position="232"/>
        <end position="262"/>
    </location>
</feature>
<reference evidence="3 4" key="1">
    <citation type="journal article" date="2016" name="C (Basel)">
        <title>Selective Growth of and Electricity Production by Marine Exoelectrogenic Bacteria in Self-Aggregated Hydrogel of Microbially Reduced Graphene Oxide.</title>
        <authorList>
            <person name="Yoshida N."/>
            <person name="Goto Y."/>
            <person name="Miyata Y."/>
        </authorList>
    </citation>
    <scope>NUCLEOTIDE SEQUENCE [LARGE SCALE GENOMIC DNA]</scope>
    <source>
        <strain evidence="3 4">NIT-T3</strain>
    </source>
</reference>
<protein>
    <recommendedName>
        <fullName evidence="5">FecR protein domain-containing protein</fullName>
    </recommendedName>
</protein>
<keyword evidence="2" id="KW-0472">Membrane</keyword>
<name>A0ABM8HYD2_9BACT</name>
<proteinExistence type="predicted"/>
<sequence length="431" mass="47158">MDNKGLKTWLVKLFEAVFVIGLVLAFFLGILALLPLLFPSGTPLREIVAPLEPASRVEGRRHLAQDRAWQTEELEPLTATLIEVYNTVKRKPADAIAWSPANRGLALYSRDAVQTLGHSRARIRFDQHSHLDLGENSLIIIREFGQVAARREKRSTLVLMDGILRGRAVAAQGELLRMDVEMPNARAVITQPAGVAQGEDAFLVTVNPDKSSTIAVYQGKAEVSAQGKTVQVAENQSTTVAPDQAPEPPRPLPASPQSLAPEDGRSFAFRQLSPKVRFDWSMVPQADRYRLEVARDPGFKDVAVNEILSQPGFVHGNLRQGTYYWRVSGINGPAEGRPGPARRFALVRDAEPPLLQVEFPPAVVHGEDCTLRGVTAPGTRIFIGDQAVVPDAAGRFDHQLKLRRGLNVLVVEAVDATGNVSYQTGKVNGKF</sequence>
<keyword evidence="4" id="KW-1185">Reference proteome</keyword>
<feature type="transmembrane region" description="Helical" evidence="2">
    <location>
        <begin position="12"/>
        <end position="38"/>
    </location>
</feature>
<evidence type="ECO:0000256" key="1">
    <source>
        <dbReference type="SAM" id="MobiDB-lite"/>
    </source>
</evidence>
<gene>
    <name evidence="3" type="ORF">DESUT3_28880</name>
</gene>
<keyword evidence="2" id="KW-0812">Transmembrane</keyword>
<evidence type="ECO:0000313" key="3">
    <source>
        <dbReference type="EMBL" id="BCR05819.1"/>
    </source>
</evidence>
<keyword evidence="2" id="KW-1133">Transmembrane helix</keyword>
<evidence type="ECO:0000256" key="2">
    <source>
        <dbReference type="SAM" id="Phobius"/>
    </source>
</evidence>
<dbReference type="Proteomes" id="UP001319827">
    <property type="component" value="Chromosome"/>
</dbReference>
<evidence type="ECO:0000313" key="4">
    <source>
        <dbReference type="Proteomes" id="UP001319827"/>
    </source>
</evidence>
<evidence type="ECO:0008006" key="5">
    <source>
        <dbReference type="Google" id="ProtNLM"/>
    </source>
</evidence>